<accession>A0A6C0KEX7</accession>
<feature type="region of interest" description="Disordered" evidence="1">
    <location>
        <begin position="210"/>
        <end position="234"/>
    </location>
</feature>
<protein>
    <submittedName>
        <fullName evidence="2">Uncharacterized protein</fullName>
    </submittedName>
</protein>
<dbReference type="AlphaFoldDB" id="A0A6C0KEX7"/>
<evidence type="ECO:0000256" key="1">
    <source>
        <dbReference type="SAM" id="MobiDB-lite"/>
    </source>
</evidence>
<reference evidence="2" key="1">
    <citation type="journal article" date="2020" name="Nature">
        <title>Giant virus diversity and host interactions through global metagenomics.</title>
        <authorList>
            <person name="Schulz F."/>
            <person name="Roux S."/>
            <person name="Paez-Espino D."/>
            <person name="Jungbluth S."/>
            <person name="Walsh D.A."/>
            <person name="Denef V.J."/>
            <person name="McMahon K.D."/>
            <person name="Konstantinidis K.T."/>
            <person name="Eloe-Fadrosh E.A."/>
            <person name="Kyrpides N.C."/>
            <person name="Woyke T."/>
        </authorList>
    </citation>
    <scope>NUCLEOTIDE SEQUENCE</scope>
    <source>
        <strain evidence="2">GVMAG-S-3300010158-109</strain>
    </source>
</reference>
<evidence type="ECO:0000313" key="2">
    <source>
        <dbReference type="EMBL" id="QHU15751.1"/>
    </source>
</evidence>
<dbReference type="EMBL" id="MN740867">
    <property type="protein sequence ID" value="QHU15751.1"/>
    <property type="molecule type" value="Genomic_DNA"/>
</dbReference>
<dbReference type="InterPro" id="IPR045409">
    <property type="entry name" value="DUF5891"/>
</dbReference>
<feature type="compositionally biased region" description="Gly residues" evidence="1">
    <location>
        <begin position="210"/>
        <end position="223"/>
    </location>
</feature>
<proteinExistence type="predicted"/>
<sequence length="278" mass="29792">MDNTSVLIFKAITCFISDLHTVFGTKHKSIALYNRLLEKTGIMNVGPIHKHIECFRTFYKENRQAMEEKKADLFTEHRISYSDRVYVDVGTVLRQSTPDNASIIWKHLLTIWGLIEPTSQAKRILQESIQQSNGQDKESQFLSDIIDKVEKTVGDKSSVDTSNPMAAVSNLMSSGVFTDLINGMQTGLSDGSLDIGKLMGSVQSMMTKMGGAGGSSGGGGGGMPDLSSMMSMMGPMMNSMGGGGGSTGGGGGGMPDLSAMMSMMGPMMSGLNIEEKKE</sequence>
<organism evidence="2">
    <name type="scientific">viral metagenome</name>
    <dbReference type="NCBI Taxonomy" id="1070528"/>
    <lineage>
        <taxon>unclassified sequences</taxon>
        <taxon>metagenomes</taxon>
        <taxon>organismal metagenomes</taxon>
    </lineage>
</organism>
<name>A0A6C0KEX7_9ZZZZ</name>
<dbReference type="Pfam" id="PF19241">
    <property type="entry name" value="DUF5891"/>
    <property type="match status" value="1"/>
</dbReference>
<feature type="compositionally biased region" description="Low complexity" evidence="1">
    <location>
        <begin position="224"/>
        <end position="234"/>
    </location>
</feature>